<comment type="caution">
    <text evidence="2">The sequence shown here is derived from an EMBL/GenBank/DDBJ whole genome shotgun (WGS) entry which is preliminary data.</text>
</comment>
<keyword evidence="3" id="KW-1185">Reference proteome</keyword>
<name>A0A7W3IW03_9ACTN</name>
<evidence type="ECO:0000313" key="2">
    <source>
        <dbReference type="EMBL" id="MBA8796135.1"/>
    </source>
</evidence>
<reference evidence="2 3" key="1">
    <citation type="submission" date="2020-07" db="EMBL/GenBank/DDBJ databases">
        <title>Sequencing the genomes of 1000 actinobacteria strains.</title>
        <authorList>
            <person name="Klenk H.-P."/>
        </authorList>
    </citation>
    <scope>NUCLEOTIDE SEQUENCE [LARGE SCALE GENOMIC DNA]</scope>
    <source>
        <strain evidence="2 3">DSM 100723</strain>
    </source>
</reference>
<feature type="region of interest" description="Disordered" evidence="1">
    <location>
        <begin position="118"/>
        <end position="161"/>
    </location>
</feature>
<accession>A0A7W3IW03</accession>
<organism evidence="2 3">
    <name type="scientific">Microlunatus kandeliicorticis</name>
    <dbReference type="NCBI Taxonomy" id="1759536"/>
    <lineage>
        <taxon>Bacteria</taxon>
        <taxon>Bacillati</taxon>
        <taxon>Actinomycetota</taxon>
        <taxon>Actinomycetes</taxon>
        <taxon>Propionibacteriales</taxon>
        <taxon>Propionibacteriaceae</taxon>
        <taxon>Microlunatus</taxon>
    </lineage>
</organism>
<protein>
    <submittedName>
        <fullName evidence="2">Uncharacterized protein</fullName>
    </submittedName>
</protein>
<sequence length="161" mass="17313">MDDRETGVRRTAFSSTDPDVIHQHCRSMFGPRLAVESSDGAWSIDASCADTDGLGLATLRLGVDVRYVSVGDDTVLVETVREGRVATTGRSEFRQASREVVAVVCNTARRATVVTLTSSAPGTRAATSSTPRRSRPRESVSTPISREKRAPASPRPATKRP</sequence>
<gene>
    <name evidence="2" type="ORF">FHX74_003776</name>
</gene>
<evidence type="ECO:0000313" key="3">
    <source>
        <dbReference type="Proteomes" id="UP000523079"/>
    </source>
</evidence>
<dbReference type="Proteomes" id="UP000523079">
    <property type="component" value="Unassembled WGS sequence"/>
</dbReference>
<evidence type="ECO:0000256" key="1">
    <source>
        <dbReference type="SAM" id="MobiDB-lite"/>
    </source>
</evidence>
<proteinExistence type="predicted"/>
<dbReference type="AlphaFoldDB" id="A0A7W3IW03"/>
<dbReference type="RefSeq" id="WP_182561708.1">
    <property type="nucleotide sequence ID" value="NZ_JACGWT010000006.1"/>
</dbReference>
<dbReference type="EMBL" id="JACGWT010000006">
    <property type="protein sequence ID" value="MBA8796135.1"/>
    <property type="molecule type" value="Genomic_DNA"/>
</dbReference>